<organism evidence="1 2">
    <name type="scientific">Elizabethkingia argenteiflava</name>
    <dbReference type="NCBI Taxonomy" id="2681556"/>
    <lineage>
        <taxon>Bacteria</taxon>
        <taxon>Pseudomonadati</taxon>
        <taxon>Bacteroidota</taxon>
        <taxon>Flavobacteriia</taxon>
        <taxon>Flavobacteriales</taxon>
        <taxon>Weeksellaceae</taxon>
        <taxon>Elizabethkingia</taxon>
    </lineage>
</organism>
<dbReference type="AlphaFoldDB" id="A0A845PWL6"/>
<name>A0A845PWL6_9FLAO</name>
<keyword evidence="2" id="KW-1185">Reference proteome</keyword>
<comment type="caution">
    <text evidence="1">The sequence shown here is derived from an EMBL/GenBank/DDBJ whole genome shotgun (WGS) entry which is preliminary data.</text>
</comment>
<dbReference type="RefSeq" id="WP_166519859.1">
    <property type="nucleotide sequence ID" value="NZ_JAAABJ010000557.1"/>
</dbReference>
<accession>A0A845PWL6</accession>
<proteinExistence type="predicted"/>
<dbReference type="InterPro" id="IPR005901">
    <property type="entry name" value="GLPGLI"/>
</dbReference>
<dbReference type="Pfam" id="PF09697">
    <property type="entry name" value="Porph_ging"/>
    <property type="match status" value="1"/>
</dbReference>
<gene>
    <name evidence="1" type="ORF">GNY06_09380</name>
</gene>
<dbReference type="Proteomes" id="UP000553459">
    <property type="component" value="Unassembled WGS sequence"/>
</dbReference>
<protein>
    <submittedName>
        <fullName evidence="1">GLPGLI family protein</fullName>
    </submittedName>
</protein>
<evidence type="ECO:0000313" key="2">
    <source>
        <dbReference type="Proteomes" id="UP000553459"/>
    </source>
</evidence>
<sequence length="288" mass="34092">MKKIAFLFIFTWGIIVTAQVAAHRFVYEMTYKPKKGSDSLDRELMVLDISPNKSIYQDYTKVEQDSIYQERFEKMRKSGIFDPDFSKNMKSPKISYVIHKHYPSMKVQYIEMIMSVEKASYISYSEELKFNWKIDSEQTKIGDYRVQKATTEFGGRRWTAWFSTDFPFQDGPYKFNGLPGLIIKIEDEGKNYSWVLQANKKLSDYQEQTYIEKFFIKNAVPKDLPKEKFYKIFNAYKKDPFGALRSYITPEILNRKLPGTNKSFGDMIKDQDKMLRKLYSIDNPIELF</sequence>
<evidence type="ECO:0000313" key="1">
    <source>
        <dbReference type="EMBL" id="NAW51583.1"/>
    </source>
</evidence>
<dbReference type="NCBIfam" id="TIGR01200">
    <property type="entry name" value="GLPGLI"/>
    <property type="match status" value="1"/>
</dbReference>
<dbReference type="EMBL" id="JAAABJ010000557">
    <property type="protein sequence ID" value="NAW51583.1"/>
    <property type="molecule type" value="Genomic_DNA"/>
</dbReference>
<reference evidence="1 2" key="1">
    <citation type="submission" date="2019-11" db="EMBL/GenBank/DDBJ databases">
        <title>Characterization of Elizabethkingia argenteiflava sp. nov., isolated from inner surface of Soybean Pods.</title>
        <authorList>
            <person name="Mo S."/>
        </authorList>
    </citation>
    <scope>NUCLEOTIDE SEQUENCE [LARGE SCALE GENOMIC DNA]</scope>
    <source>
        <strain evidence="1 2">YB22</strain>
    </source>
</reference>